<evidence type="ECO:0000256" key="1">
    <source>
        <dbReference type="SAM" id="SignalP"/>
    </source>
</evidence>
<sequence length="87" mass="9322">MGNILIAATLSLLPVLAAQPVPHNGLEGGDLNRFQEMPGRWASYLLTAPDETCLIQTSSGRPVCHTRAEWEKVAAKLAAGQAQSRKP</sequence>
<feature type="signal peptide" evidence="1">
    <location>
        <begin position="1"/>
        <end position="17"/>
    </location>
</feature>
<accession>A0ABU9Y4S7</accession>
<dbReference type="Proteomes" id="UP001419910">
    <property type="component" value="Unassembled WGS sequence"/>
</dbReference>
<organism evidence="2 3">
    <name type="scientific">Sphingomonas oligophenolica</name>
    <dbReference type="NCBI Taxonomy" id="301154"/>
    <lineage>
        <taxon>Bacteria</taxon>
        <taxon>Pseudomonadati</taxon>
        <taxon>Pseudomonadota</taxon>
        <taxon>Alphaproteobacteria</taxon>
        <taxon>Sphingomonadales</taxon>
        <taxon>Sphingomonadaceae</taxon>
        <taxon>Sphingomonas</taxon>
    </lineage>
</organism>
<evidence type="ECO:0000313" key="2">
    <source>
        <dbReference type="EMBL" id="MEN2790805.1"/>
    </source>
</evidence>
<reference evidence="2 3" key="1">
    <citation type="submission" date="2024-05" db="EMBL/GenBank/DDBJ databases">
        <authorList>
            <person name="Liu Q."/>
            <person name="Xin Y.-H."/>
        </authorList>
    </citation>
    <scope>NUCLEOTIDE SEQUENCE [LARGE SCALE GENOMIC DNA]</scope>
    <source>
        <strain evidence="2 3">CGMCC 1.10181</strain>
    </source>
</reference>
<keyword evidence="1" id="KW-0732">Signal</keyword>
<comment type="caution">
    <text evidence="2">The sequence shown here is derived from an EMBL/GenBank/DDBJ whole genome shotgun (WGS) entry which is preliminary data.</text>
</comment>
<name>A0ABU9Y4S7_9SPHN</name>
<gene>
    <name evidence="2" type="ORF">ABC974_14285</name>
</gene>
<keyword evidence="3" id="KW-1185">Reference proteome</keyword>
<dbReference type="EMBL" id="JBDIME010000012">
    <property type="protein sequence ID" value="MEN2790805.1"/>
    <property type="molecule type" value="Genomic_DNA"/>
</dbReference>
<evidence type="ECO:0000313" key="3">
    <source>
        <dbReference type="Proteomes" id="UP001419910"/>
    </source>
</evidence>
<feature type="chain" id="PRO_5045413572" evidence="1">
    <location>
        <begin position="18"/>
        <end position="87"/>
    </location>
</feature>
<protein>
    <submittedName>
        <fullName evidence="2">Uncharacterized protein</fullName>
    </submittedName>
</protein>
<proteinExistence type="predicted"/>
<dbReference type="RefSeq" id="WP_343891178.1">
    <property type="nucleotide sequence ID" value="NZ_BAAAEH010000039.1"/>
</dbReference>